<proteinExistence type="predicted"/>
<evidence type="ECO:0000313" key="4">
    <source>
        <dbReference type="Proteomes" id="UP001152795"/>
    </source>
</evidence>
<dbReference type="InterPro" id="IPR044822">
    <property type="entry name" value="Myb_DNA-bind_4"/>
</dbReference>
<evidence type="ECO:0000256" key="1">
    <source>
        <dbReference type="SAM" id="MobiDB-lite"/>
    </source>
</evidence>
<dbReference type="OrthoDB" id="5980228at2759"/>
<dbReference type="Pfam" id="PF13837">
    <property type="entry name" value="Myb_DNA-bind_4"/>
    <property type="match status" value="1"/>
</dbReference>
<sequence length="302" mass="34778">MANIWTDNETKLLITIWRDQNIQQQLENHSIRNKIVYEKLAKGMADGGFNRNAKQCQSKIKHLREKYRTYKDKIARSGAGASKPPKFFNEIDEMLGTRPQTRPTFLLDSGNADADKESSSSSEFSPNQEDQNSSRSYGSKEESNADEDSNDDSLLDQSLNSINSTTGTRSKHQAGTSVTEECPKKRMTRHMPNKFESVVESFKEVLTGQQEENVTLTTSIQQQWLELEKQRIQHEKEEREHERQHEFRMMQLFSTMVNQGGMQISQQYTSVPSTIQQNQPTYTDISHSSLSSNEYIPNFHFH</sequence>
<keyword evidence="4" id="KW-1185">Reference proteome</keyword>
<feature type="compositionally biased region" description="Polar residues" evidence="1">
    <location>
        <begin position="126"/>
        <end position="137"/>
    </location>
</feature>
<dbReference type="FunFam" id="1.10.10.60:FF:000032">
    <property type="entry name" value="Zinc finger and SCAN domain-containing 20"/>
    <property type="match status" value="1"/>
</dbReference>
<evidence type="ECO:0000313" key="3">
    <source>
        <dbReference type="EMBL" id="CAB4034695.1"/>
    </source>
</evidence>
<feature type="compositionally biased region" description="Polar residues" evidence="1">
    <location>
        <begin position="162"/>
        <end position="179"/>
    </location>
</feature>
<organism evidence="3 4">
    <name type="scientific">Paramuricea clavata</name>
    <name type="common">Red gorgonian</name>
    <name type="synonym">Violescent sea-whip</name>
    <dbReference type="NCBI Taxonomy" id="317549"/>
    <lineage>
        <taxon>Eukaryota</taxon>
        <taxon>Metazoa</taxon>
        <taxon>Cnidaria</taxon>
        <taxon>Anthozoa</taxon>
        <taxon>Octocorallia</taxon>
        <taxon>Malacalcyonacea</taxon>
        <taxon>Plexauridae</taxon>
        <taxon>Paramuricea</taxon>
    </lineage>
</organism>
<evidence type="ECO:0000259" key="2">
    <source>
        <dbReference type="Pfam" id="PF13837"/>
    </source>
</evidence>
<dbReference type="AlphaFoldDB" id="A0A7D9JS62"/>
<comment type="caution">
    <text evidence="3">The sequence shown here is derived from an EMBL/GenBank/DDBJ whole genome shotgun (WGS) entry which is preliminary data.</text>
</comment>
<name>A0A7D9JS62_PARCT</name>
<feature type="compositionally biased region" description="Acidic residues" evidence="1">
    <location>
        <begin position="144"/>
        <end position="154"/>
    </location>
</feature>
<dbReference type="EMBL" id="CACRXK020020338">
    <property type="protein sequence ID" value="CAB4034695.1"/>
    <property type="molecule type" value="Genomic_DNA"/>
</dbReference>
<feature type="region of interest" description="Disordered" evidence="1">
    <location>
        <begin position="98"/>
        <end position="191"/>
    </location>
</feature>
<dbReference type="PANTHER" id="PTHR47595:SF1">
    <property type="entry name" value="MYB_SANT-LIKE DNA-BINDING DOMAIN-CONTAINING PROTEIN"/>
    <property type="match status" value="1"/>
</dbReference>
<dbReference type="Proteomes" id="UP001152795">
    <property type="component" value="Unassembled WGS sequence"/>
</dbReference>
<accession>A0A7D9JS62</accession>
<protein>
    <recommendedName>
        <fullName evidence="2">Myb/SANT-like DNA-binding domain-containing protein</fullName>
    </recommendedName>
</protein>
<dbReference type="Gene3D" id="1.10.10.60">
    <property type="entry name" value="Homeodomain-like"/>
    <property type="match status" value="1"/>
</dbReference>
<reference evidence="3" key="1">
    <citation type="submission" date="2020-04" db="EMBL/GenBank/DDBJ databases">
        <authorList>
            <person name="Alioto T."/>
            <person name="Alioto T."/>
            <person name="Gomez Garrido J."/>
        </authorList>
    </citation>
    <scope>NUCLEOTIDE SEQUENCE</scope>
    <source>
        <strain evidence="3">A484AB</strain>
    </source>
</reference>
<dbReference type="PANTHER" id="PTHR47595">
    <property type="entry name" value="HEAT SHOCK 70 KDA PROTEIN 14"/>
    <property type="match status" value="1"/>
</dbReference>
<gene>
    <name evidence="3" type="ORF">PACLA_8A043381</name>
</gene>
<feature type="domain" description="Myb/SANT-like DNA-binding" evidence="2">
    <location>
        <begin position="3"/>
        <end position="94"/>
    </location>
</feature>